<keyword evidence="7" id="KW-0809">Transit peptide</keyword>
<dbReference type="AlphaFoldDB" id="A0A914B359"/>
<keyword evidence="16" id="KW-1185">Reference proteome</keyword>
<dbReference type="Proteomes" id="UP000887568">
    <property type="component" value="Unplaced"/>
</dbReference>
<evidence type="ECO:0000256" key="11">
    <source>
        <dbReference type="ARBA" id="ARBA00061523"/>
    </source>
</evidence>
<dbReference type="EnsemblMetazoa" id="XM_038214420.1">
    <property type="protein sequence ID" value="XP_038070348.1"/>
    <property type="gene ID" value="LOC119739457"/>
</dbReference>
<evidence type="ECO:0000256" key="7">
    <source>
        <dbReference type="ARBA" id="ARBA00022946"/>
    </source>
</evidence>
<feature type="region of interest" description="Disordered" evidence="13">
    <location>
        <begin position="146"/>
        <end position="179"/>
    </location>
</feature>
<evidence type="ECO:0000256" key="8">
    <source>
        <dbReference type="ARBA" id="ARBA00023098"/>
    </source>
</evidence>
<dbReference type="OrthoDB" id="541883at2759"/>
<keyword evidence="10" id="KW-0275">Fatty acid biosynthesis</keyword>
<evidence type="ECO:0000256" key="9">
    <source>
        <dbReference type="ARBA" id="ARBA00023128"/>
    </source>
</evidence>
<evidence type="ECO:0000256" key="4">
    <source>
        <dbReference type="ARBA" id="ARBA00022516"/>
    </source>
</evidence>
<evidence type="ECO:0000256" key="2">
    <source>
        <dbReference type="ARBA" id="ARBA00005194"/>
    </source>
</evidence>
<dbReference type="PANTHER" id="PTHR47170:SF2">
    <property type="entry name" value="MALONYL-COA:ACP TRANSACYLASE (MAT) DOMAIN-CONTAINING PROTEIN"/>
    <property type="match status" value="1"/>
</dbReference>
<protein>
    <recommendedName>
        <fullName evidence="3">[acyl-carrier-protein] S-malonyltransferase</fullName>
        <ecNumber evidence="3">2.3.1.39</ecNumber>
    </recommendedName>
    <alternativeName>
        <fullName evidence="12">[Acyl-carrier-protein] malonyltransferase</fullName>
    </alternativeName>
</protein>
<dbReference type="SMART" id="SM00827">
    <property type="entry name" value="PKS_AT"/>
    <property type="match status" value="1"/>
</dbReference>
<evidence type="ECO:0000256" key="13">
    <source>
        <dbReference type="SAM" id="MobiDB-lite"/>
    </source>
</evidence>
<evidence type="ECO:0000256" key="1">
    <source>
        <dbReference type="ARBA" id="ARBA00004173"/>
    </source>
</evidence>
<sequence>MAATLTKNWTKLQTMQQMFQHPPIVRHTTLADRNWRIRLRIPPLSIGVRQLYLRPSGVRRASNPRLVSQIVSRTRCCHPRFLNHERMGVVLQRRHLGSESKDGDDNENARGTVSEASGVRETSEPQDQSAKLKATQRIRTMHRLLEEAQVQEPTKDFDFSNIPQRREDRRRPQKTERPRIDPKEMTVFLFPGQGSQFQGMGRQLLAYPNVRQMFSIASDILGYDLLDLCLNGSQEELNRTVHSQPAVLVCSLAAVEKLKEEQPKAVANCVAASGFSVGEFSALVFSGALAFKDAIHLIKIRAESMQRASDLVPSGMLSVIGRPGVRFKMMCREAMDTCIIDGVEVPVCTIASHLFPEAKVLAGHTKALDYIQEMSRHYSLRKVKRVPVSGAFHSPLMAPAREAFYSAVDRVPFDTPVIKVHSNVNGKQYRHPKHVRTLLKRQLIEPIHWEQTMHEMYQRSKGAVFPKTFEVGPGKQLGGFLQRNNLKAFHSYTKVDV</sequence>
<evidence type="ECO:0000256" key="5">
    <source>
        <dbReference type="ARBA" id="ARBA00022679"/>
    </source>
</evidence>
<keyword evidence="4" id="KW-0444">Lipid biosynthesis</keyword>
<comment type="pathway">
    <text evidence="2">Lipid metabolism; fatty acid biosynthesis.</text>
</comment>
<evidence type="ECO:0000256" key="6">
    <source>
        <dbReference type="ARBA" id="ARBA00022832"/>
    </source>
</evidence>
<comment type="similarity">
    <text evidence="11">Belongs to the type II malonyltransferase family.</text>
</comment>
<evidence type="ECO:0000256" key="10">
    <source>
        <dbReference type="ARBA" id="ARBA00023160"/>
    </source>
</evidence>
<dbReference type="GO" id="GO:0005739">
    <property type="term" value="C:mitochondrion"/>
    <property type="evidence" value="ECO:0007669"/>
    <property type="project" value="UniProtKB-SubCell"/>
</dbReference>
<keyword evidence="6" id="KW-0276">Fatty acid metabolism</keyword>
<keyword evidence="5" id="KW-0808">Transferase</keyword>
<dbReference type="OMA" id="LNKTQFT"/>
<name>A0A914B359_PATMI</name>
<dbReference type="EC" id="2.3.1.39" evidence="3"/>
<dbReference type="Gene3D" id="3.30.70.250">
    <property type="entry name" value="Malonyl-CoA ACP transacylase, ACP-binding"/>
    <property type="match status" value="1"/>
</dbReference>
<dbReference type="InterPro" id="IPR016035">
    <property type="entry name" value="Acyl_Trfase/lysoPLipase"/>
</dbReference>
<dbReference type="RefSeq" id="XP_038070348.1">
    <property type="nucleotide sequence ID" value="XM_038214420.1"/>
</dbReference>
<keyword evidence="8" id="KW-0443">Lipid metabolism</keyword>
<feature type="domain" description="Malonyl-CoA:ACP transacylase (MAT)" evidence="14">
    <location>
        <begin position="189"/>
        <end position="495"/>
    </location>
</feature>
<evidence type="ECO:0000313" key="16">
    <source>
        <dbReference type="Proteomes" id="UP000887568"/>
    </source>
</evidence>
<dbReference type="InterPro" id="IPR052760">
    <property type="entry name" value="Mitochondrial_malonyltrans"/>
</dbReference>
<accession>A0A914B359</accession>
<reference evidence="15" key="1">
    <citation type="submission" date="2022-11" db="UniProtKB">
        <authorList>
            <consortium name="EnsemblMetazoa"/>
        </authorList>
    </citation>
    <scope>IDENTIFICATION</scope>
</reference>
<feature type="region of interest" description="Disordered" evidence="13">
    <location>
        <begin position="97"/>
        <end position="133"/>
    </location>
</feature>
<dbReference type="GO" id="GO:0006633">
    <property type="term" value="P:fatty acid biosynthetic process"/>
    <property type="evidence" value="ECO:0007669"/>
    <property type="project" value="UniProtKB-KW"/>
</dbReference>
<dbReference type="FunFam" id="3.30.70.250:FF:000005">
    <property type="entry name" value="Malonyl-CoA-acyl carrier protein transacylase, mitochondrial"/>
    <property type="match status" value="1"/>
</dbReference>
<evidence type="ECO:0000256" key="3">
    <source>
        <dbReference type="ARBA" id="ARBA00013258"/>
    </source>
</evidence>
<evidence type="ECO:0000259" key="14">
    <source>
        <dbReference type="SMART" id="SM00827"/>
    </source>
</evidence>
<evidence type="ECO:0000256" key="12">
    <source>
        <dbReference type="ARBA" id="ARBA00077751"/>
    </source>
</evidence>
<keyword evidence="9" id="KW-0496">Mitochondrion</keyword>
<proteinExistence type="inferred from homology"/>
<dbReference type="GO" id="GO:0004314">
    <property type="term" value="F:[acyl-carrier-protein] S-malonyltransferase activity"/>
    <property type="evidence" value="ECO:0007669"/>
    <property type="project" value="UniProtKB-EC"/>
</dbReference>
<feature type="compositionally biased region" description="Basic and acidic residues" evidence="13">
    <location>
        <begin position="153"/>
        <end position="179"/>
    </location>
</feature>
<evidence type="ECO:0000313" key="15">
    <source>
        <dbReference type="EnsemblMetazoa" id="XP_038070348.1"/>
    </source>
</evidence>
<dbReference type="PANTHER" id="PTHR47170">
    <property type="entry name" value="MALONYL-COA ACP TRANSACYLASE, ACP-BINDING"/>
    <property type="match status" value="1"/>
</dbReference>
<comment type="subcellular location">
    <subcellularLocation>
        <location evidence="1">Mitochondrion</location>
    </subcellularLocation>
</comment>
<dbReference type="InterPro" id="IPR014043">
    <property type="entry name" value="Acyl_transferase_dom"/>
</dbReference>
<dbReference type="InterPro" id="IPR001227">
    <property type="entry name" value="Ac_transferase_dom_sf"/>
</dbReference>
<dbReference type="SUPFAM" id="SSF52151">
    <property type="entry name" value="FabD/lysophospholipase-like"/>
    <property type="match status" value="1"/>
</dbReference>
<dbReference type="CTD" id="27349"/>
<dbReference type="GeneID" id="119739457"/>
<dbReference type="Pfam" id="PF00698">
    <property type="entry name" value="Acyl_transf_1"/>
    <property type="match status" value="1"/>
</dbReference>
<organism evidence="15 16">
    <name type="scientific">Patiria miniata</name>
    <name type="common">Bat star</name>
    <name type="synonym">Asterina miniata</name>
    <dbReference type="NCBI Taxonomy" id="46514"/>
    <lineage>
        <taxon>Eukaryota</taxon>
        <taxon>Metazoa</taxon>
        <taxon>Echinodermata</taxon>
        <taxon>Eleutherozoa</taxon>
        <taxon>Asterozoa</taxon>
        <taxon>Asteroidea</taxon>
        <taxon>Valvatacea</taxon>
        <taxon>Valvatida</taxon>
        <taxon>Asterinidae</taxon>
        <taxon>Patiria</taxon>
    </lineage>
</organism>
<dbReference type="Gene3D" id="3.40.366.10">
    <property type="entry name" value="Malonyl-Coenzyme A Acyl Carrier Protein, domain 2"/>
    <property type="match status" value="1"/>
</dbReference>